<evidence type="ECO:0000313" key="4">
    <source>
        <dbReference type="Proteomes" id="UP001164965"/>
    </source>
</evidence>
<keyword evidence="2" id="KW-0732">Signal</keyword>
<sequence>MTFLLGLALAGIVVSAQNSGSSTASSGATSTATATPTTGPSSSQVAVVEVPAACLSVADDAKALVDVAATAVTAARNLDATALSAAVRQLDEAQKAVTSSADACRAIQATLPSTTPTSSPTT</sequence>
<feature type="compositionally biased region" description="Low complexity" evidence="1">
    <location>
        <begin position="19"/>
        <end position="43"/>
    </location>
</feature>
<accession>A0ABY6P0I8</accession>
<feature type="region of interest" description="Disordered" evidence="1">
    <location>
        <begin position="18"/>
        <end position="43"/>
    </location>
</feature>
<proteinExistence type="predicted"/>
<protein>
    <submittedName>
        <fullName evidence="3">Uncharacterized protein</fullName>
    </submittedName>
</protein>
<reference evidence="3" key="1">
    <citation type="submission" date="2022-10" db="EMBL/GenBank/DDBJ databases">
        <title>Rhodococcus sp.75.</title>
        <authorList>
            <person name="Sun M."/>
        </authorList>
    </citation>
    <scope>NUCLEOTIDE SEQUENCE</scope>
    <source>
        <strain evidence="3">75</strain>
    </source>
</reference>
<gene>
    <name evidence="3" type="ORF">RHODO2019_01330</name>
</gene>
<evidence type="ECO:0000256" key="2">
    <source>
        <dbReference type="SAM" id="SignalP"/>
    </source>
</evidence>
<dbReference type="RefSeq" id="WP_265383285.1">
    <property type="nucleotide sequence ID" value="NZ_CP110615.1"/>
</dbReference>
<evidence type="ECO:0000256" key="1">
    <source>
        <dbReference type="SAM" id="MobiDB-lite"/>
    </source>
</evidence>
<name>A0ABY6P0I8_9NOCA</name>
<feature type="chain" id="PRO_5045189762" evidence="2">
    <location>
        <begin position="25"/>
        <end position="122"/>
    </location>
</feature>
<evidence type="ECO:0000313" key="3">
    <source>
        <dbReference type="EMBL" id="UZJ25179.1"/>
    </source>
</evidence>
<dbReference type="EMBL" id="CP110615">
    <property type="protein sequence ID" value="UZJ25179.1"/>
    <property type="molecule type" value="Genomic_DNA"/>
</dbReference>
<keyword evidence="4" id="KW-1185">Reference proteome</keyword>
<dbReference type="Proteomes" id="UP001164965">
    <property type="component" value="Chromosome"/>
</dbReference>
<organism evidence="3 4">
    <name type="scientific">Rhodococcus antarcticus</name>
    <dbReference type="NCBI Taxonomy" id="2987751"/>
    <lineage>
        <taxon>Bacteria</taxon>
        <taxon>Bacillati</taxon>
        <taxon>Actinomycetota</taxon>
        <taxon>Actinomycetes</taxon>
        <taxon>Mycobacteriales</taxon>
        <taxon>Nocardiaceae</taxon>
        <taxon>Rhodococcus</taxon>
    </lineage>
</organism>
<feature type="signal peptide" evidence="2">
    <location>
        <begin position="1"/>
        <end position="24"/>
    </location>
</feature>